<dbReference type="GO" id="GO:0003676">
    <property type="term" value="F:nucleic acid binding"/>
    <property type="evidence" value="ECO:0007669"/>
    <property type="project" value="InterPro"/>
</dbReference>
<dbReference type="Gene3D" id="3.30.420.10">
    <property type="entry name" value="Ribonuclease H-like superfamily/Ribonuclease H"/>
    <property type="match status" value="1"/>
</dbReference>
<dbReference type="InterPro" id="IPR012337">
    <property type="entry name" value="RNaseH-like_sf"/>
</dbReference>
<sequence>MPTSSGGRWHYYSIFLEHWVPQFSPAKLLQLLASAILSLPLPVDRQSYHMIWSLEPHGHFTVRSAYNFLLRLDEQRETTDARDIRLYRMLWSQPLLEKLPQGHERDFREWMLSMLSHLSISETHKLLLLLWSLWGARNNQLYQVHISSDVGIHGFVTTYLDELSLASVRSDVVPAPIVRLWTIPPADLSSGIPHAMDVFHVESLVCLEGLNLALILEYRSLVVEGESRSLISRVASSQVDYSYGGCIIDQIQALATSFDHCIFQHVGRDCNRAADVFAREGLSRVSPICWFGSPPRFAVPLLAKG</sequence>
<protein>
    <recommendedName>
        <fullName evidence="1">RNase H type-1 domain-containing protein</fullName>
    </recommendedName>
</protein>
<dbReference type="Proteomes" id="UP000436088">
    <property type="component" value="Unassembled WGS sequence"/>
</dbReference>
<evidence type="ECO:0000313" key="2">
    <source>
        <dbReference type="EMBL" id="KAE8672196.1"/>
    </source>
</evidence>
<organism evidence="2 3">
    <name type="scientific">Hibiscus syriacus</name>
    <name type="common">Rose of Sharon</name>
    <dbReference type="NCBI Taxonomy" id="106335"/>
    <lineage>
        <taxon>Eukaryota</taxon>
        <taxon>Viridiplantae</taxon>
        <taxon>Streptophyta</taxon>
        <taxon>Embryophyta</taxon>
        <taxon>Tracheophyta</taxon>
        <taxon>Spermatophyta</taxon>
        <taxon>Magnoliopsida</taxon>
        <taxon>eudicotyledons</taxon>
        <taxon>Gunneridae</taxon>
        <taxon>Pentapetalae</taxon>
        <taxon>rosids</taxon>
        <taxon>malvids</taxon>
        <taxon>Malvales</taxon>
        <taxon>Malvaceae</taxon>
        <taxon>Malvoideae</taxon>
        <taxon>Hibiscus</taxon>
    </lineage>
</organism>
<dbReference type="GO" id="GO:0004523">
    <property type="term" value="F:RNA-DNA hybrid ribonuclease activity"/>
    <property type="evidence" value="ECO:0007669"/>
    <property type="project" value="InterPro"/>
</dbReference>
<comment type="caution">
    <text evidence="2">The sequence shown here is derived from an EMBL/GenBank/DDBJ whole genome shotgun (WGS) entry which is preliminary data.</text>
</comment>
<reference evidence="2" key="1">
    <citation type="submission" date="2019-09" db="EMBL/GenBank/DDBJ databases">
        <title>Draft genome information of white flower Hibiscus syriacus.</title>
        <authorList>
            <person name="Kim Y.-M."/>
        </authorList>
    </citation>
    <scope>NUCLEOTIDE SEQUENCE [LARGE SCALE GENOMIC DNA]</scope>
    <source>
        <strain evidence="2">YM2019G1</strain>
    </source>
</reference>
<dbReference type="InterPro" id="IPR044730">
    <property type="entry name" value="RNase_H-like_dom_plant"/>
</dbReference>
<dbReference type="SUPFAM" id="SSF53098">
    <property type="entry name" value="Ribonuclease H-like"/>
    <property type="match status" value="1"/>
</dbReference>
<dbReference type="CDD" id="cd06222">
    <property type="entry name" value="RNase_H_like"/>
    <property type="match status" value="1"/>
</dbReference>
<dbReference type="PANTHER" id="PTHR47074">
    <property type="entry name" value="BNAC02G40300D PROTEIN"/>
    <property type="match status" value="1"/>
</dbReference>
<dbReference type="InterPro" id="IPR052929">
    <property type="entry name" value="RNase_H-like_EbsB-rel"/>
</dbReference>
<dbReference type="InterPro" id="IPR002156">
    <property type="entry name" value="RNaseH_domain"/>
</dbReference>
<dbReference type="InterPro" id="IPR036397">
    <property type="entry name" value="RNaseH_sf"/>
</dbReference>
<dbReference type="Pfam" id="PF13456">
    <property type="entry name" value="RVT_3"/>
    <property type="match status" value="1"/>
</dbReference>
<dbReference type="PANTHER" id="PTHR47074:SF11">
    <property type="entry name" value="REVERSE TRANSCRIPTASE-LIKE PROTEIN"/>
    <property type="match status" value="1"/>
</dbReference>
<evidence type="ECO:0000313" key="3">
    <source>
        <dbReference type="Proteomes" id="UP000436088"/>
    </source>
</evidence>
<evidence type="ECO:0000259" key="1">
    <source>
        <dbReference type="Pfam" id="PF13456"/>
    </source>
</evidence>
<feature type="domain" description="RNase H type-1" evidence="1">
    <location>
        <begin position="193"/>
        <end position="280"/>
    </location>
</feature>
<proteinExistence type="predicted"/>
<accession>A0A6A2Y6Z6</accession>
<keyword evidence="3" id="KW-1185">Reference proteome</keyword>
<gene>
    <name evidence="2" type="ORF">F3Y22_tig00111848pilonHSYRG00095</name>
</gene>
<name>A0A6A2Y6Z6_HIBSY</name>
<dbReference type="AlphaFoldDB" id="A0A6A2Y6Z6"/>
<dbReference type="EMBL" id="VEPZ02001450">
    <property type="protein sequence ID" value="KAE8672196.1"/>
    <property type="molecule type" value="Genomic_DNA"/>
</dbReference>